<dbReference type="KEGG" id="muh:HYN43_024545"/>
<dbReference type="PANTHER" id="PTHR34203">
    <property type="entry name" value="METHYLTRANSFERASE, FKBM FAMILY PROTEIN"/>
    <property type="match status" value="1"/>
</dbReference>
<dbReference type="Gene3D" id="3.40.50.150">
    <property type="entry name" value="Vaccinia Virus protein VP39"/>
    <property type="match status" value="1"/>
</dbReference>
<proteinExistence type="predicted"/>
<dbReference type="Proteomes" id="UP000270046">
    <property type="component" value="Chromosome"/>
</dbReference>
<sequence length="266" mass="30048">MTVYDRLLIYLNKHSFRGKDRFYAFLQRFGFKKLLTVNCAFNIRMNLNPYEYIDGIAIKEGFYESEVTDAILLNLGNNGTFWDIGANIGLHSIAVKKNRPGVNVVSFEPNPKTLGLLYENAKLNELNIDICEFALFDQMQITTLYIAEGNSGMTTITPWNKLDYKSTVKCQTLTGNYLVKNGFEIPNILKIDTEGSELQVINGCSDFLGKPEVKAVIFEGHMDLANDDSANEIVTTLKGHGFNIITELKRKENTHHALSNYILLKS</sequence>
<reference evidence="2 3" key="1">
    <citation type="submission" date="2018-10" db="EMBL/GenBank/DDBJ databases">
        <title>Genome sequencing of Mucilaginibacter sp. HYN0043.</title>
        <authorList>
            <person name="Kim M."/>
            <person name="Yi H."/>
        </authorList>
    </citation>
    <scope>NUCLEOTIDE SEQUENCE [LARGE SCALE GENOMIC DNA]</scope>
    <source>
        <strain evidence="2 3">HYN0043</strain>
    </source>
</reference>
<gene>
    <name evidence="2" type="ORF">HYN43_024545</name>
</gene>
<dbReference type="AlphaFoldDB" id="A0A494VRM0"/>
<accession>A0A494VRM0</accession>
<protein>
    <submittedName>
        <fullName evidence="2">FkbM family methyltransferase</fullName>
    </submittedName>
</protein>
<dbReference type="InterPro" id="IPR029063">
    <property type="entry name" value="SAM-dependent_MTases_sf"/>
</dbReference>
<organism evidence="2 3">
    <name type="scientific">Mucilaginibacter celer</name>
    <dbReference type="NCBI Taxonomy" id="2305508"/>
    <lineage>
        <taxon>Bacteria</taxon>
        <taxon>Pseudomonadati</taxon>
        <taxon>Bacteroidota</taxon>
        <taxon>Sphingobacteriia</taxon>
        <taxon>Sphingobacteriales</taxon>
        <taxon>Sphingobacteriaceae</taxon>
        <taxon>Mucilaginibacter</taxon>
    </lineage>
</organism>
<feature type="domain" description="Methyltransferase FkbM" evidence="1">
    <location>
        <begin position="83"/>
        <end position="243"/>
    </location>
</feature>
<dbReference type="PANTHER" id="PTHR34203:SF15">
    <property type="entry name" value="SLL1173 PROTEIN"/>
    <property type="match status" value="1"/>
</dbReference>
<evidence type="ECO:0000313" key="2">
    <source>
        <dbReference type="EMBL" id="AYL98256.1"/>
    </source>
</evidence>
<name>A0A494VRM0_9SPHI</name>
<dbReference type="GO" id="GO:0032259">
    <property type="term" value="P:methylation"/>
    <property type="evidence" value="ECO:0007669"/>
    <property type="project" value="UniProtKB-KW"/>
</dbReference>
<dbReference type="InterPro" id="IPR052514">
    <property type="entry name" value="SAM-dependent_MTase"/>
</dbReference>
<keyword evidence="2" id="KW-0808">Transferase</keyword>
<dbReference type="NCBIfam" id="TIGR01444">
    <property type="entry name" value="fkbM_fam"/>
    <property type="match status" value="1"/>
</dbReference>
<dbReference type="OrthoDB" id="663022at2"/>
<keyword evidence="2" id="KW-0489">Methyltransferase</keyword>
<dbReference type="SUPFAM" id="SSF53335">
    <property type="entry name" value="S-adenosyl-L-methionine-dependent methyltransferases"/>
    <property type="match status" value="1"/>
</dbReference>
<evidence type="ECO:0000259" key="1">
    <source>
        <dbReference type="Pfam" id="PF05050"/>
    </source>
</evidence>
<evidence type="ECO:0000313" key="3">
    <source>
        <dbReference type="Proteomes" id="UP000270046"/>
    </source>
</evidence>
<dbReference type="EMBL" id="CP032869">
    <property type="protein sequence ID" value="AYL98256.1"/>
    <property type="molecule type" value="Genomic_DNA"/>
</dbReference>
<dbReference type="Pfam" id="PF05050">
    <property type="entry name" value="Methyltransf_21"/>
    <property type="match status" value="1"/>
</dbReference>
<dbReference type="GO" id="GO:0008168">
    <property type="term" value="F:methyltransferase activity"/>
    <property type="evidence" value="ECO:0007669"/>
    <property type="project" value="UniProtKB-KW"/>
</dbReference>
<keyword evidence="3" id="KW-1185">Reference proteome</keyword>
<dbReference type="InterPro" id="IPR006342">
    <property type="entry name" value="FkbM_mtfrase"/>
</dbReference>
<dbReference type="RefSeq" id="WP_119406536.1">
    <property type="nucleotide sequence ID" value="NZ_CP032869.1"/>
</dbReference>